<keyword evidence="5" id="KW-0597">Phosphoprotein</keyword>
<evidence type="ECO:0000256" key="3">
    <source>
        <dbReference type="ARBA" id="ARBA00006434"/>
    </source>
</evidence>
<feature type="transmembrane region" description="Helical" evidence="12">
    <location>
        <begin position="36"/>
        <end position="54"/>
    </location>
</feature>
<gene>
    <name evidence="14" type="ORF">AAGV28_03335</name>
</gene>
<dbReference type="Gene3D" id="1.20.1730.10">
    <property type="entry name" value="Sodium/glucose cotransporter"/>
    <property type="match status" value="1"/>
</dbReference>
<dbReference type="SUPFAM" id="SSF47384">
    <property type="entry name" value="Homodimeric domain of signal transducing histidine kinase"/>
    <property type="match status" value="1"/>
</dbReference>
<keyword evidence="11 12" id="KW-0472">Membrane</keyword>
<dbReference type="PROSITE" id="PS00457">
    <property type="entry name" value="NA_SOLUT_SYMP_2"/>
    <property type="match status" value="1"/>
</dbReference>
<evidence type="ECO:0000256" key="7">
    <source>
        <dbReference type="ARBA" id="ARBA00022692"/>
    </source>
</evidence>
<evidence type="ECO:0000256" key="10">
    <source>
        <dbReference type="ARBA" id="ARBA00023012"/>
    </source>
</evidence>
<evidence type="ECO:0000256" key="6">
    <source>
        <dbReference type="ARBA" id="ARBA00022679"/>
    </source>
</evidence>
<evidence type="ECO:0000259" key="13">
    <source>
        <dbReference type="PROSITE" id="PS50109"/>
    </source>
</evidence>
<dbReference type="InterPro" id="IPR004358">
    <property type="entry name" value="Sig_transdc_His_kin-like_C"/>
</dbReference>
<dbReference type="InterPro" id="IPR036097">
    <property type="entry name" value="HisK_dim/P_sf"/>
</dbReference>
<feature type="transmembrane region" description="Helical" evidence="12">
    <location>
        <begin position="323"/>
        <end position="344"/>
    </location>
</feature>
<feature type="domain" description="Histidine kinase" evidence="13">
    <location>
        <begin position="677"/>
        <end position="896"/>
    </location>
</feature>
<feature type="transmembrane region" description="Helical" evidence="12">
    <location>
        <begin position="407"/>
        <end position="431"/>
    </location>
</feature>
<feature type="transmembrane region" description="Helical" evidence="12">
    <location>
        <begin position="113"/>
        <end position="131"/>
    </location>
</feature>
<keyword evidence="7 12" id="KW-0812">Transmembrane</keyword>
<dbReference type="InterPro" id="IPR003661">
    <property type="entry name" value="HisK_dim/P_dom"/>
</dbReference>
<dbReference type="GO" id="GO:0005524">
    <property type="term" value="F:ATP binding"/>
    <property type="evidence" value="ECO:0007669"/>
    <property type="project" value="UniProtKB-KW"/>
</dbReference>
<dbReference type="EC" id="2.7.13.3" evidence="4"/>
<organism evidence="14 15">
    <name type="scientific">Flavobacterium zubiriense</name>
    <dbReference type="NCBI Taxonomy" id="3138075"/>
    <lineage>
        <taxon>Bacteria</taxon>
        <taxon>Pseudomonadati</taxon>
        <taxon>Bacteroidota</taxon>
        <taxon>Flavobacteriia</taxon>
        <taxon>Flavobacteriales</taxon>
        <taxon>Flavobacteriaceae</taxon>
        <taxon>Flavobacterium</taxon>
    </lineage>
</organism>
<feature type="transmembrane region" description="Helical" evidence="12">
    <location>
        <begin position="184"/>
        <end position="212"/>
    </location>
</feature>
<comment type="catalytic activity">
    <reaction evidence="1">
        <text>ATP + protein L-histidine = ADP + protein N-phospho-L-histidine.</text>
        <dbReference type="EC" id="2.7.13.3"/>
    </reaction>
</comment>
<evidence type="ECO:0000256" key="1">
    <source>
        <dbReference type="ARBA" id="ARBA00000085"/>
    </source>
</evidence>
<evidence type="ECO:0000256" key="8">
    <source>
        <dbReference type="ARBA" id="ARBA00022777"/>
    </source>
</evidence>
<keyword evidence="14" id="KW-0067">ATP-binding</keyword>
<feature type="transmembrane region" description="Helical" evidence="12">
    <location>
        <begin position="240"/>
        <end position="257"/>
    </location>
</feature>
<dbReference type="PROSITE" id="PS50109">
    <property type="entry name" value="HIS_KIN"/>
    <property type="match status" value="1"/>
</dbReference>
<feature type="transmembrane region" description="Helical" evidence="12">
    <location>
        <begin position="6"/>
        <end position="24"/>
    </location>
</feature>
<evidence type="ECO:0000256" key="9">
    <source>
        <dbReference type="ARBA" id="ARBA00022989"/>
    </source>
</evidence>
<keyword evidence="10" id="KW-0902">Two-component regulatory system</keyword>
<dbReference type="PANTHER" id="PTHR43711:SF1">
    <property type="entry name" value="HISTIDINE KINASE 1"/>
    <property type="match status" value="1"/>
</dbReference>
<feature type="transmembrane region" description="Helical" evidence="12">
    <location>
        <begin position="497"/>
        <end position="518"/>
    </location>
</feature>
<dbReference type="InterPro" id="IPR005467">
    <property type="entry name" value="His_kinase_dom"/>
</dbReference>
<dbReference type="CDD" id="cd10322">
    <property type="entry name" value="SLC5sbd"/>
    <property type="match status" value="1"/>
</dbReference>
<dbReference type="PRINTS" id="PR00344">
    <property type="entry name" value="BCTRLSENSOR"/>
</dbReference>
<dbReference type="PANTHER" id="PTHR43711">
    <property type="entry name" value="TWO-COMPONENT HISTIDINE KINASE"/>
    <property type="match status" value="1"/>
</dbReference>
<keyword evidence="14" id="KW-0547">Nucleotide-binding</keyword>
<sequence length="900" mass="101929">MSSLGLLLILAIYVVMLFYIAHWSEKRSHSKWTNNPYIYSFSLAVYCTAWTYYGSIGLAANSGLDYLPIYLGPIIIIPTWIIILKRIIRISRVNKITSIADFISLRYGNSRSLGALVTLISIFGIVPYIALQLKAISDTFHIVSKTEASSNIFMDNTTYICIALALFASYYGNKYVDASEKRRGIVTAIAIESILKLVFFLIIGVYVTYFVFDGFDDIYNKASVLENFDKKNTIGNLTNGLNWFFLCLISMFAIFILPRQFHTAIVENNQEKHIRTAIWLLPLYLLLFNIFVFPIAWGGNILFGNQGLNSDTYSLLIPQHFNNNFLTVLVFLGGFSAAISMIIVSSITLATMLSNNLLIPYGFIGSLENTSQEKNTKRIVLSRKVGIFSLIILAYIIYRVFVLDYTLVSIGLVSFVIIAQLAPAFFGGMFWRRGSKKGAVTGIILGFLICFYTLLIPYALGTTNSASTFVQEGPFGIVLLKPFQLFGLDYLDPIPQAVFWSLLVNLLSYLAVSVSFSGNYRERNYAEMFVDIDKYITNHENAYVWKGTANISDIEKILERFLGIERTKRALTIFNLKYDIDKDNKIADARFIKFAENLLTGHIGTASAKIVIASVAKEDKISLPEVLRILEESKENIVINKKLTESSNELKKISEQLQVANKELINKDIQKDEFLDTVTHELRTPITAIRAATEILHDDEDIPAEVRQKFLQNIISESDRLNRLIDKILDLEKFETGKQKIYLSKNTISRTINNTLDSLQQLILNKNISIEFEKKSSEIKAFYDEERIIQVLHNLFSNAIKFCPDIDGRISIKIIEDHEFIAISIHNNGKEIKPEDLEAVFDKFYQSRNQNIKKPIGSGLGLAICKKIIEHHKGKIWAESSNSNGTTITFTLPNYNTSEK</sequence>
<evidence type="ECO:0000256" key="4">
    <source>
        <dbReference type="ARBA" id="ARBA00012438"/>
    </source>
</evidence>
<feature type="transmembrane region" description="Helical" evidence="12">
    <location>
        <begin position="438"/>
        <end position="460"/>
    </location>
</feature>
<dbReference type="InterPro" id="IPR018212">
    <property type="entry name" value="Na/solute_symporter_CS"/>
</dbReference>
<evidence type="ECO:0000256" key="2">
    <source>
        <dbReference type="ARBA" id="ARBA00004141"/>
    </source>
</evidence>
<reference evidence="14 15" key="1">
    <citation type="submission" date="2024-04" db="EMBL/GenBank/DDBJ databases">
        <title>New Clade of Flavobacterium.</title>
        <authorList>
            <person name="Matos L."/>
            <person name="Proenca D.N."/>
            <person name="Fransisco R.M."/>
            <person name="Chung A.P."/>
            <person name="Maccario L."/>
            <person name="Sorensen S.J."/>
            <person name="Morais P.V."/>
        </authorList>
    </citation>
    <scope>NUCLEOTIDE SEQUENCE [LARGE SCALE GENOMIC DNA]</scope>
    <source>
        <strain evidence="14 15">FZUC8N2.13</strain>
    </source>
</reference>
<evidence type="ECO:0000256" key="5">
    <source>
        <dbReference type="ARBA" id="ARBA00022553"/>
    </source>
</evidence>
<dbReference type="InterPro" id="IPR003594">
    <property type="entry name" value="HATPase_dom"/>
</dbReference>
<evidence type="ECO:0000313" key="14">
    <source>
        <dbReference type="EMBL" id="MFA9190393.1"/>
    </source>
</evidence>
<dbReference type="InterPro" id="IPR036890">
    <property type="entry name" value="HATPase_C_sf"/>
</dbReference>
<dbReference type="PROSITE" id="PS50283">
    <property type="entry name" value="NA_SOLUT_SYMP_3"/>
    <property type="match status" value="1"/>
</dbReference>
<name>A0ABV4T8E9_9FLAO</name>
<dbReference type="InterPro" id="IPR050736">
    <property type="entry name" value="Sensor_HK_Regulatory"/>
</dbReference>
<dbReference type="Pfam" id="PF00512">
    <property type="entry name" value="HisKA"/>
    <property type="match status" value="1"/>
</dbReference>
<dbReference type="InterPro" id="IPR038377">
    <property type="entry name" value="Na/Glc_symporter_sf"/>
</dbReference>
<feature type="transmembrane region" description="Helical" evidence="12">
    <location>
        <begin position="151"/>
        <end position="172"/>
    </location>
</feature>
<evidence type="ECO:0000256" key="12">
    <source>
        <dbReference type="SAM" id="Phobius"/>
    </source>
</evidence>
<keyword evidence="8" id="KW-0418">Kinase</keyword>
<comment type="caution">
    <text evidence="14">The sequence shown here is derived from an EMBL/GenBank/DDBJ whole genome shotgun (WGS) entry which is preliminary data.</text>
</comment>
<keyword evidence="15" id="KW-1185">Reference proteome</keyword>
<proteinExistence type="inferred from homology"/>
<dbReference type="SMART" id="SM00387">
    <property type="entry name" value="HATPase_c"/>
    <property type="match status" value="1"/>
</dbReference>
<evidence type="ECO:0000313" key="15">
    <source>
        <dbReference type="Proteomes" id="UP001574169"/>
    </source>
</evidence>
<comment type="similarity">
    <text evidence="3">Belongs to the sodium:solute symporter (SSF) (TC 2.A.21) family.</text>
</comment>
<feature type="transmembrane region" description="Helical" evidence="12">
    <location>
        <begin position="278"/>
        <end position="303"/>
    </location>
</feature>
<feature type="transmembrane region" description="Helical" evidence="12">
    <location>
        <begin position="385"/>
        <end position="401"/>
    </location>
</feature>
<dbReference type="SMART" id="SM00388">
    <property type="entry name" value="HisKA"/>
    <property type="match status" value="1"/>
</dbReference>
<dbReference type="Gene3D" id="3.30.565.10">
    <property type="entry name" value="Histidine kinase-like ATPase, C-terminal domain"/>
    <property type="match status" value="1"/>
</dbReference>
<protein>
    <recommendedName>
        <fullName evidence="4">histidine kinase</fullName>
        <ecNumber evidence="4">2.7.13.3</ecNumber>
    </recommendedName>
</protein>
<evidence type="ECO:0000256" key="11">
    <source>
        <dbReference type="ARBA" id="ARBA00023136"/>
    </source>
</evidence>
<comment type="subcellular location">
    <subcellularLocation>
        <location evidence="2">Membrane</location>
        <topology evidence="2">Multi-pass membrane protein</topology>
    </subcellularLocation>
</comment>
<feature type="transmembrane region" description="Helical" evidence="12">
    <location>
        <begin position="66"/>
        <end position="84"/>
    </location>
</feature>
<dbReference type="EMBL" id="JBCFQL010000003">
    <property type="protein sequence ID" value="MFA9190393.1"/>
    <property type="molecule type" value="Genomic_DNA"/>
</dbReference>
<dbReference type="InterPro" id="IPR001734">
    <property type="entry name" value="Na/solute_symporter"/>
</dbReference>
<keyword evidence="6" id="KW-0808">Transferase</keyword>
<dbReference type="CDD" id="cd00082">
    <property type="entry name" value="HisKA"/>
    <property type="match status" value="1"/>
</dbReference>
<dbReference type="SUPFAM" id="SSF55874">
    <property type="entry name" value="ATPase domain of HSP90 chaperone/DNA topoisomerase II/histidine kinase"/>
    <property type="match status" value="1"/>
</dbReference>
<dbReference type="RefSeq" id="WP_373405407.1">
    <property type="nucleotide sequence ID" value="NZ_JBCFQL010000003.1"/>
</dbReference>
<accession>A0ABV4T8E9</accession>
<dbReference type="Pfam" id="PF02518">
    <property type="entry name" value="HATPase_c"/>
    <property type="match status" value="1"/>
</dbReference>
<keyword evidence="9 12" id="KW-1133">Transmembrane helix</keyword>
<dbReference type="Proteomes" id="UP001574169">
    <property type="component" value="Unassembled WGS sequence"/>
</dbReference>
<dbReference type="Gene3D" id="1.10.287.130">
    <property type="match status" value="1"/>
</dbReference>